<feature type="compositionally biased region" description="Basic and acidic residues" evidence="1">
    <location>
        <begin position="64"/>
        <end position="81"/>
    </location>
</feature>
<dbReference type="Proteomes" id="UP001304895">
    <property type="component" value="Unassembled WGS sequence"/>
</dbReference>
<reference evidence="2" key="1">
    <citation type="journal article" date="2023" name="Mol. Phylogenet. Evol.">
        <title>Genome-scale phylogeny and comparative genomics of the fungal order Sordariales.</title>
        <authorList>
            <person name="Hensen N."/>
            <person name="Bonometti L."/>
            <person name="Westerberg I."/>
            <person name="Brannstrom I.O."/>
            <person name="Guillou S."/>
            <person name="Cros-Aarteil S."/>
            <person name="Calhoun S."/>
            <person name="Haridas S."/>
            <person name="Kuo A."/>
            <person name="Mondo S."/>
            <person name="Pangilinan J."/>
            <person name="Riley R."/>
            <person name="LaButti K."/>
            <person name="Andreopoulos B."/>
            <person name="Lipzen A."/>
            <person name="Chen C."/>
            <person name="Yan M."/>
            <person name="Daum C."/>
            <person name="Ng V."/>
            <person name="Clum A."/>
            <person name="Steindorff A."/>
            <person name="Ohm R.A."/>
            <person name="Martin F."/>
            <person name="Silar P."/>
            <person name="Natvig D.O."/>
            <person name="Lalanne C."/>
            <person name="Gautier V."/>
            <person name="Ament-Velasquez S.L."/>
            <person name="Kruys A."/>
            <person name="Hutchinson M.I."/>
            <person name="Powell A.J."/>
            <person name="Barry K."/>
            <person name="Miller A.N."/>
            <person name="Grigoriev I.V."/>
            <person name="Debuchy R."/>
            <person name="Gladieux P."/>
            <person name="Hiltunen Thoren M."/>
            <person name="Johannesson H."/>
        </authorList>
    </citation>
    <scope>NUCLEOTIDE SEQUENCE</scope>
    <source>
        <strain evidence="2">CBS 123565</strain>
    </source>
</reference>
<evidence type="ECO:0000313" key="2">
    <source>
        <dbReference type="EMBL" id="KAK4133255.1"/>
    </source>
</evidence>
<feature type="compositionally biased region" description="Low complexity" evidence="1">
    <location>
        <begin position="1"/>
        <end position="17"/>
    </location>
</feature>
<name>A0AAN6UIA9_9PEZI</name>
<dbReference type="EMBL" id="MU853413">
    <property type="protein sequence ID" value="KAK4133255.1"/>
    <property type="molecule type" value="Genomic_DNA"/>
</dbReference>
<protein>
    <submittedName>
        <fullName evidence="2">Uncharacterized protein</fullName>
    </submittedName>
</protein>
<comment type="caution">
    <text evidence="2">The sequence shown here is derived from an EMBL/GenBank/DDBJ whole genome shotgun (WGS) entry which is preliminary data.</text>
</comment>
<proteinExistence type="predicted"/>
<gene>
    <name evidence="2" type="ORF">BT67DRAFT_424155</name>
</gene>
<evidence type="ECO:0000313" key="3">
    <source>
        <dbReference type="Proteomes" id="UP001304895"/>
    </source>
</evidence>
<feature type="compositionally biased region" description="Basic and acidic residues" evidence="1">
    <location>
        <begin position="89"/>
        <end position="101"/>
    </location>
</feature>
<reference evidence="2" key="2">
    <citation type="submission" date="2023-05" db="EMBL/GenBank/DDBJ databases">
        <authorList>
            <consortium name="Lawrence Berkeley National Laboratory"/>
            <person name="Steindorff A."/>
            <person name="Hensen N."/>
            <person name="Bonometti L."/>
            <person name="Westerberg I."/>
            <person name="Brannstrom I.O."/>
            <person name="Guillou S."/>
            <person name="Cros-Aarteil S."/>
            <person name="Calhoun S."/>
            <person name="Haridas S."/>
            <person name="Kuo A."/>
            <person name="Mondo S."/>
            <person name="Pangilinan J."/>
            <person name="Riley R."/>
            <person name="Labutti K."/>
            <person name="Andreopoulos B."/>
            <person name="Lipzen A."/>
            <person name="Chen C."/>
            <person name="Yanf M."/>
            <person name="Daum C."/>
            <person name="Ng V."/>
            <person name="Clum A."/>
            <person name="Ohm R."/>
            <person name="Martin F."/>
            <person name="Silar P."/>
            <person name="Natvig D."/>
            <person name="Lalanne C."/>
            <person name="Gautier V."/>
            <person name="Ament-Velasquez S.L."/>
            <person name="Kruys A."/>
            <person name="Hutchinson M.I."/>
            <person name="Powell A.J."/>
            <person name="Barry K."/>
            <person name="Miller A.N."/>
            <person name="Grigoriev I.V."/>
            <person name="Debuchy R."/>
            <person name="Gladieux P."/>
            <person name="Thoren M.H."/>
            <person name="Johannesson H."/>
        </authorList>
    </citation>
    <scope>NUCLEOTIDE SEQUENCE</scope>
    <source>
        <strain evidence="2">CBS 123565</strain>
    </source>
</reference>
<organism evidence="2 3">
    <name type="scientific">Trichocladium antarcticum</name>
    <dbReference type="NCBI Taxonomy" id="1450529"/>
    <lineage>
        <taxon>Eukaryota</taxon>
        <taxon>Fungi</taxon>
        <taxon>Dikarya</taxon>
        <taxon>Ascomycota</taxon>
        <taxon>Pezizomycotina</taxon>
        <taxon>Sordariomycetes</taxon>
        <taxon>Sordariomycetidae</taxon>
        <taxon>Sordariales</taxon>
        <taxon>Chaetomiaceae</taxon>
        <taxon>Trichocladium</taxon>
    </lineage>
</organism>
<accession>A0AAN6UIA9</accession>
<feature type="region of interest" description="Disordered" evidence="1">
    <location>
        <begin position="1"/>
        <end position="101"/>
    </location>
</feature>
<dbReference type="AlphaFoldDB" id="A0AAN6UIA9"/>
<sequence length="131" mass="14482">MSARVLLTTTRAAARPASILPLTARRTLTQTPIRPLKESSTSKRPRPSPSSPAPQLPSHTNPHHKQDSLAKQEQGKGHWKPELASVSEESIKADRSGCVKTDEETLKKLQEKTKWRAEETHKTGTSRCDGL</sequence>
<evidence type="ECO:0000256" key="1">
    <source>
        <dbReference type="SAM" id="MobiDB-lite"/>
    </source>
</evidence>
<keyword evidence="3" id="KW-1185">Reference proteome</keyword>